<organism evidence="3 4">
    <name type="scientific">Fusarium albosuccineum</name>
    <dbReference type="NCBI Taxonomy" id="1237068"/>
    <lineage>
        <taxon>Eukaryota</taxon>
        <taxon>Fungi</taxon>
        <taxon>Dikarya</taxon>
        <taxon>Ascomycota</taxon>
        <taxon>Pezizomycotina</taxon>
        <taxon>Sordariomycetes</taxon>
        <taxon>Hypocreomycetidae</taxon>
        <taxon>Hypocreales</taxon>
        <taxon>Nectriaceae</taxon>
        <taxon>Fusarium</taxon>
        <taxon>Fusarium decemcellulare species complex</taxon>
    </lineage>
</organism>
<feature type="compositionally biased region" description="Basic residues" evidence="2">
    <location>
        <begin position="430"/>
        <end position="441"/>
    </location>
</feature>
<feature type="compositionally biased region" description="Basic and acidic residues" evidence="2">
    <location>
        <begin position="328"/>
        <end position="341"/>
    </location>
</feature>
<reference evidence="3 4" key="1">
    <citation type="submission" date="2020-01" db="EMBL/GenBank/DDBJ databases">
        <title>Identification and distribution of gene clusters putatively required for synthesis of sphingolipid metabolism inhibitors in phylogenetically diverse species of the filamentous fungus Fusarium.</title>
        <authorList>
            <person name="Kim H.-S."/>
            <person name="Busman M."/>
            <person name="Brown D.W."/>
            <person name="Divon H."/>
            <person name="Uhlig S."/>
            <person name="Proctor R.H."/>
        </authorList>
    </citation>
    <scope>NUCLEOTIDE SEQUENCE [LARGE SCALE GENOMIC DNA]</scope>
    <source>
        <strain evidence="3 4">NRRL 20459</strain>
    </source>
</reference>
<dbReference type="EMBL" id="JAADYS010001814">
    <property type="protein sequence ID" value="KAF4460966.1"/>
    <property type="molecule type" value="Genomic_DNA"/>
</dbReference>
<feature type="compositionally biased region" description="Polar residues" evidence="2">
    <location>
        <begin position="394"/>
        <end position="403"/>
    </location>
</feature>
<feature type="coiled-coil region" evidence="1">
    <location>
        <begin position="135"/>
        <end position="162"/>
    </location>
</feature>
<feature type="region of interest" description="Disordered" evidence="2">
    <location>
        <begin position="638"/>
        <end position="661"/>
    </location>
</feature>
<feature type="region of interest" description="Disordered" evidence="2">
    <location>
        <begin position="188"/>
        <end position="251"/>
    </location>
</feature>
<feature type="compositionally biased region" description="Basic and acidic residues" evidence="2">
    <location>
        <begin position="540"/>
        <end position="549"/>
    </location>
</feature>
<feature type="region of interest" description="Disordered" evidence="2">
    <location>
        <begin position="769"/>
        <end position="790"/>
    </location>
</feature>
<name>A0A8H4P9A6_9HYPO</name>
<feature type="compositionally biased region" description="Polar residues" evidence="2">
    <location>
        <begin position="198"/>
        <end position="230"/>
    </location>
</feature>
<feature type="compositionally biased region" description="Polar residues" evidence="2">
    <location>
        <begin position="291"/>
        <end position="301"/>
    </location>
</feature>
<dbReference type="OrthoDB" id="5333304at2759"/>
<dbReference type="Proteomes" id="UP000554235">
    <property type="component" value="Unassembled WGS sequence"/>
</dbReference>
<feature type="region of interest" description="Disordered" evidence="2">
    <location>
        <begin position="313"/>
        <end position="617"/>
    </location>
</feature>
<dbReference type="AlphaFoldDB" id="A0A8H4P9A6"/>
<evidence type="ECO:0000256" key="1">
    <source>
        <dbReference type="SAM" id="Coils"/>
    </source>
</evidence>
<evidence type="ECO:0000256" key="2">
    <source>
        <dbReference type="SAM" id="MobiDB-lite"/>
    </source>
</evidence>
<protein>
    <submittedName>
        <fullName evidence="3">Uncharacterized protein</fullName>
    </submittedName>
</protein>
<proteinExistence type="predicted"/>
<evidence type="ECO:0000313" key="4">
    <source>
        <dbReference type="Proteomes" id="UP000554235"/>
    </source>
</evidence>
<accession>A0A8H4P9A6</accession>
<gene>
    <name evidence="3" type="ORF">FALBO_12252</name>
</gene>
<keyword evidence="1" id="KW-0175">Coiled coil</keyword>
<evidence type="ECO:0000313" key="3">
    <source>
        <dbReference type="EMBL" id="KAF4460966.1"/>
    </source>
</evidence>
<feature type="region of interest" description="Disordered" evidence="2">
    <location>
        <begin position="274"/>
        <end position="301"/>
    </location>
</feature>
<feature type="compositionally biased region" description="Basic and acidic residues" evidence="2">
    <location>
        <begin position="505"/>
        <end position="521"/>
    </location>
</feature>
<keyword evidence="4" id="KW-1185">Reference proteome</keyword>
<sequence length="855" mass="94811">MAQGRVVKAHLAGDDVLSNLAESQRHRIQQYEKIVRFEDAILSGKHPSIKPPSNLIASAQSSTHPRGAAVIEIDAAGFQSDKSQYTVAKAQQPGMSASLGQSILPSSTPKASRPYGSGSTEINPIFLEKSDDLVKAELQLQRQRLERALRDEVEQRRVASKNVAQGEPIPDFDLNDVLSKALTLVQATAGPVPDDENPATTNLENASDSFDDNTFYSSQHNTPSSVLTSRVRNESEEAQPAENLESQPPINSHSAAISRIRPTDAEPVNLELRETNAPRPYQTYANPAANAGSSRISNTSRVGQVPGLTVYAEDKAVPGQDTSAGQSHSEESSNMEIDRHKGNYGSSACQHPRDHYIDSHPPSPLMRANERSPPHPTRTSPLTGARRPLVAAEATSNSSTGTPAQVAALRNEPIAVTSPESSPQGGRAAEKRKGKKKKRKADRQAPEAEPVPYIKPEPRSPSPMNAPSYIRPNKRQRYTQQQLDESGYEDVRYEPQTGDFPPEPVAKRVERDDRIPIEYERPGLTSQRGASNATPGGTVYRREYADERYVSGGPFVTEQPPGVSAHYREQSSAGRARSQVRPSDGYQRPSWPYQGPYEASPAAPRPGSEVYMAPPRPPPTRIIVDAFGREYIEPPRPTVIRHSVAPPARSGEPEIIYERPAPRAISRHAGMETYEGGALYRRPSPSYMPRRVVTQPEYVSQDFRDHRPREYSSRPMAPQGEFVEVMAAPERRRVEEGPREYITRAASVRPAEPIRYEVARDYGRVQSVRPEAAARQYQTSIHPESRREAAQPYAREYGALPAEQGVVRQEYSARPVERYYNQPMRGGEEIAFIERPRGTTQEIVYADDARREVYR</sequence>
<feature type="compositionally biased region" description="Polar residues" evidence="2">
    <location>
        <begin position="524"/>
        <end position="535"/>
    </location>
</feature>
<comment type="caution">
    <text evidence="3">The sequence shown here is derived from an EMBL/GenBank/DDBJ whole genome shotgun (WGS) entry which is preliminary data.</text>
</comment>